<dbReference type="PANTHER" id="PTHR33446:SF2">
    <property type="entry name" value="PROTEIN TONB"/>
    <property type="match status" value="1"/>
</dbReference>
<keyword evidence="9" id="KW-0472">Membrane</keyword>
<dbReference type="PROSITE" id="PS52015">
    <property type="entry name" value="TONB_CTD"/>
    <property type="match status" value="1"/>
</dbReference>
<comment type="subcellular location">
    <subcellularLocation>
        <location evidence="1">Cell inner membrane</location>
        <topology evidence="1">Single-pass membrane protein</topology>
        <orientation evidence="1">Periplasmic side</orientation>
    </subcellularLocation>
</comment>
<name>A0AAW7Y181_9GAMM</name>
<dbReference type="GO" id="GO:0031992">
    <property type="term" value="F:energy transducer activity"/>
    <property type="evidence" value="ECO:0007669"/>
    <property type="project" value="TreeGrafter"/>
</dbReference>
<dbReference type="Pfam" id="PF03544">
    <property type="entry name" value="TonB_C"/>
    <property type="match status" value="1"/>
</dbReference>
<dbReference type="RefSeq" id="WP_062690686.1">
    <property type="nucleotide sequence ID" value="NZ_JAUOPU010000005.1"/>
</dbReference>
<evidence type="ECO:0000256" key="10">
    <source>
        <dbReference type="SAM" id="MobiDB-lite"/>
    </source>
</evidence>
<keyword evidence="5" id="KW-0997">Cell inner membrane</keyword>
<comment type="similarity">
    <text evidence="2">Belongs to the TonB family.</text>
</comment>
<organism evidence="13 14">
    <name type="scientific">Photobacterium sanguinicancri</name>
    <dbReference type="NCBI Taxonomy" id="875932"/>
    <lineage>
        <taxon>Bacteria</taxon>
        <taxon>Pseudomonadati</taxon>
        <taxon>Pseudomonadota</taxon>
        <taxon>Gammaproteobacteria</taxon>
        <taxon>Vibrionales</taxon>
        <taxon>Vibrionaceae</taxon>
        <taxon>Photobacterium</taxon>
    </lineage>
</organism>
<evidence type="ECO:0000256" key="1">
    <source>
        <dbReference type="ARBA" id="ARBA00004383"/>
    </source>
</evidence>
<dbReference type="PANTHER" id="PTHR33446">
    <property type="entry name" value="PROTEIN TONB-RELATED"/>
    <property type="match status" value="1"/>
</dbReference>
<dbReference type="GO" id="GO:0098797">
    <property type="term" value="C:plasma membrane protein complex"/>
    <property type="evidence" value="ECO:0007669"/>
    <property type="project" value="TreeGrafter"/>
</dbReference>
<feature type="domain" description="TonB C-terminal" evidence="12">
    <location>
        <begin position="160"/>
        <end position="250"/>
    </location>
</feature>
<dbReference type="AlphaFoldDB" id="A0AAW7Y181"/>
<reference evidence="13" key="1">
    <citation type="submission" date="2023-07" db="EMBL/GenBank/DDBJ databases">
        <title>Genome content predicts the carbon catabolic preferences of heterotrophic bacteria.</title>
        <authorList>
            <person name="Gralka M."/>
        </authorList>
    </citation>
    <scope>NUCLEOTIDE SEQUENCE</scope>
    <source>
        <strain evidence="13">G2M05</strain>
    </source>
</reference>
<dbReference type="Proteomes" id="UP001170624">
    <property type="component" value="Unassembled WGS sequence"/>
</dbReference>
<evidence type="ECO:0000256" key="3">
    <source>
        <dbReference type="ARBA" id="ARBA00022448"/>
    </source>
</evidence>
<dbReference type="NCBIfam" id="TIGR01352">
    <property type="entry name" value="tonB_Cterm"/>
    <property type="match status" value="1"/>
</dbReference>
<evidence type="ECO:0000313" key="13">
    <source>
        <dbReference type="EMBL" id="MDO6542346.1"/>
    </source>
</evidence>
<sequence length="250" mass="27356">MNTKRYLLAGTASVLFHSLVFSAIPNTMVMAMPVGTESTRVSLNLVSVPQQAPKPQTIAEAPAPTKAVKAKPKKEVKTEQKRLVKKPKVTEEKAVKQPVTKDIVKKATPKKKQPVVKKDAVNPAEKTTKPKEEMVSKADSQPKPEVKAQEAAGVNSPPQLVNKPNFSSTPSPVSYPKIAQRRALEGKVLFEVWIDSSGKQIKQILVKSSGTNVLDDAALAAIKRWQFSSYIVDGQAIAHRVHIPVRFKLD</sequence>
<accession>A0AAW7Y181</accession>
<feature type="compositionally biased region" description="Polar residues" evidence="10">
    <location>
        <begin position="156"/>
        <end position="172"/>
    </location>
</feature>
<evidence type="ECO:0000256" key="11">
    <source>
        <dbReference type="SAM" id="SignalP"/>
    </source>
</evidence>
<protein>
    <submittedName>
        <fullName evidence="13">Energy transducer TonB</fullName>
    </submittedName>
</protein>
<dbReference type="InterPro" id="IPR037682">
    <property type="entry name" value="TonB_C"/>
</dbReference>
<keyword evidence="8" id="KW-1133">Transmembrane helix</keyword>
<evidence type="ECO:0000256" key="8">
    <source>
        <dbReference type="ARBA" id="ARBA00022989"/>
    </source>
</evidence>
<gene>
    <name evidence="13" type="ORF">Q4568_07375</name>
</gene>
<proteinExistence type="inferred from homology"/>
<feature type="region of interest" description="Disordered" evidence="10">
    <location>
        <begin position="105"/>
        <end position="173"/>
    </location>
</feature>
<dbReference type="InterPro" id="IPR051045">
    <property type="entry name" value="TonB-dependent_transducer"/>
</dbReference>
<feature type="signal peptide" evidence="11">
    <location>
        <begin position="1"/>
        <end position="22"/>
    </location>
</feature>
<feature type="compositionally biased region" description="Basic and acidic residues" evidence="10">
    <location>
        <begin position="116"/>
        <end position="148"/>
    </location>
</feature>
<keyword evidence="7" id="KW-0653">Protein transport</keyword>
<evidence type="ECO:0000256" key="7">
    <source>
        <dbReference type="ARBA" id="ARBA00022927"/>
    </source>
</evidence>
<evidence type="ECO:0000256" key="6">
    <source>
        <dbReference type="ARBA" id="ARBA00022692"/>
    </source>
</evidence>
<feature type="chain" id="PRO_5043767968" evidence="11">
    <location>
        <begin position="23"/>
        <end position="250"/>
    </location>
</feature>
<keyword evidence="6" id="KW-0812">Transmembrane</keyword>
<dbReference type="EMBL" id="JAUOPU010000005">
    <property type="protein sequence ID" value="MDO6542346.1"/>
    <property type="molecule type" value="Genomic_DNA"/>
</dbReference>
<evidence type="ECO:0000256" key="4">
    <source>
        <dbReference type="ARBA" id="ARBA00022475"/>
    </source>
</evidence>
<dbReference type="SUPFAM" id="SSF74653">
    <property type="entry name" value="TolA/TonB C-terminal domain"/>
    <property type="match status" value="1"/>
</dbReference>
<dbReference type="GO" id="GO:0015031">
    <property type="term" value="P:protein transport"/>
    <property type="evidence" value="ECO:0007669"/>
    <property type="project" value="UniProtKB-KW"/>
</dbReference>
<evidence type="ECO:0000256" key="2">
    <source>
        <dbReference type="ARBA" id="ARBA00006555"/>
    </source>
</evidence>
<keyword evidence="4" id="KW-1003">Cell membrane</keyword>
<evidence type="ECO:0000259" key="12">
    <source>
        <dbReference type="PROSITE" id="PS52015"/>
    </source>
</evidence>
<dbReference type="InterPro" id="IPR006260">
    <property type="entry name" value="TonB/TolA_C"/>
</dbReference>
<dbReference type="Gene3D" id="3.30.1150.10">
    <property type="match status" value="1"/>
</dbReference>
<keyword evidence="3" id="KW-0813">Transport</keyword>
<comment type="caution">
    <text evidence="13">The sequence shown here is derived from an EMBL/GenBank/DDBJ whole genome shotgun (WGS) entry which is preliminary data.</text>
</comment>
<evidence type="ECO:0000256" key="9">
    <source>
        <dbReference type="ARBA" id="ARBA00023136"/>
    </source>
</evidence>
<evidence type="ECO:0000313" key="14">
    <source>
        <dbReference type="Proteomes" id="UP001170624"/>
    </source>
</evidence>
<evidence type="ECO:0000256" key="5">
    <source>
        <dbReference type="ARBA" id="ARBA00022519"/>
    </source>
</evidence>
<dbReference type="GO" id="GO:0055085">
    <property type="term" value="P:transmembrane transport"/>
    <property type="evidence" value="ECO:0007669"/>
    <property type="project" value="InterPro"/>
</dbReference>
<keyword evidence="11" id="KW-0732">Signal</keyword>